<accession>A0ABT8ESK7</accession>
<comment type="caution">
    <text evidence="2">The sequence shown here is derived from an EMBL/GenBank/DDBJ whole genome shotgun (WGS) entry which is preliminary data.</text>
</comment>
<dbReference type="EMBL" id="JAUHJR010000002">
    <property type="protein sequence ID" value="MDN4161137.1"/>
    <property type="molecule type" value="Genomic_DNA"/>
</dbReference>
<sequence length="82" mass="8973">MSNNRNRRHVVPNPDGGWDVKAPGARRPSAHASTQRDAQRRASEIVRRAGGGEVVTHRPNGQIRDSDTIAPGNDPFPPRDSK</sequence>
<evidence type="ECO:0000313" key="3">
    <source>
        <dbReference type="Proteomes" id="UP001168537"/>
    </source>
</evidence>
<protein>
    <submittedName>
        <fullName evidence="2">DUF2188 domain-containing protein</fullName>
    </submittedName>
</protein>
<dbReference type="Pfam" id="PF09954">
    <property type="entry name" value="DUF2188"/>
    <property type="match status" value="1"/>
</dbReference>
<gene>
    <name evidence="2" type="ORF">QWY29_07180</name>
</gene>
<feature type="compositionally biased region" description="Basic and acidic residues" evidence="1">
    <location>
        <begin position="37"/>
        <end position="47"/>
    </location>
</feature>
<evidence type="ECO:0000256" key="1">
    <source>
        <dbReference type="SAM" id="MobiDB-lite"/>
    </source>
</evidence>
<dbReference type="InterPro" id="IPR018691">
    <property type="entry name" value="DUF2188"/>
</dbReference>
<reference evidence="2" key="1">
    <citation type="submission" date="2023-06" db="EMBL/GenBank/DDBJ databases">
        <title>Draft genome sequence of Nocardioides sp. SOB72.</title>
        <authorList>
            <person name="Zhang G."/>
        </authorList>
    </citation>
    <scope>NUCLEOTIDE SEQUENCE</scope>
    <source>
        <strain evidence="2">SOB72</strain>
    </source>
</reference>
<dbReference type="RefSeq" id="WP_300960042.1">
    <property type="nucleotide sequence ID" value="NZ_JAUHJR010000002.1"/>
</dbReference>
<organism evidence="2 3">
    <name type="scientific">Nocardioides abyssi</name>
    <dbReference type="NCBI Taxonomy" id="3058370"/>
    <lineage>
        <taxon>Bacteria</taxon>
        <taxon>Bacillati</taxon>
        <taxon>Actinomycetota</taxon>
        <taxon>Actinomycetes</taxon>
        <taxon>Propionibacteriales</taxon>
        <taxon>Nocardioidaceae</taxon>
        <taxon>Nocardioides</taxon>
    </lineage>
</organism>
<dbReference type="Proteomes" id="UP001168537">
    <property type="component" value="Unassembled WGS sequence"/>
</dbReference>
<proteinExistence type="predicted"/>
<keyword evidence="3" id="KW-1185">Reference proteome</keyword>
<name>A0ABT8ESK7_9ACTN</name>
<evidence type="ECO:0000313" key="2">
    <source>
        <dbReference type="EMBL" id="MDN4161137.1"/>
    </source>
</evidence>
<feature type="compositionally biased region" description="Basic residues" evidence="1">
    <location>
        <begin position="1"/>
        <end position="10"/>
    </location>
</feature>
<feature type="region of interest" description="Disordered" evidence="1">
    <location>
        <begin position="1"/>
        <end position="82"/>
    </location>
</feature>